<keyword evidence="4" id="KW-0378">Hydrolase</keyword>
<keyword evidence="10" id="KW-1185">Reference proteome</keyword>
<evidence type="ECO:0000256" key="2">
    <source>
        <dbReference type="ARBA" id="ARBA00006768"/>
    </source>
</evidence>
<keyword evidence="5" id="KW-0325">Glycoprotein</keyword>
<dbReference type="InterPro" id="IPR005195">
    <property type="entry name" value="Glyco_hydro_65_M"/>
</dbReference>
<dbReference type="GO" id="GO:0005993">
    <property type="term" value="P:trehalose catabolic process"/>
    <property type="evidence" value="ECO:0007669"/>
    <property type="project" value="TreeGrafter"/>
</dbReference>
<evidence type="ECO:0000256" key="1">
    <source>
        <dbReference type="ARBA" id="ARBA00001576"/>
    </source>
</evidence>
<evidence type="ECO:0000256" key="6">
    <source>
        <dbReference type="SAM" id="MobiDB-lite"/>
    </source>
</evidence>
<dbReference type="InterPro" id="IPR011013">
    <property type="entry name" value="Gal_mutarotase_sf_dom"/>
</dbReference>
<dbReference type="InterPro" id="IPR005196">
    <property type="entry name" value="Glyco_hydro_65_N"/>
</dbReference>
<dbReference type="GO" id="GO:0030246">
    <property type="term" value="F:carbohydrate binding"/>
    <property type="evidence" value="ECO:0007669"/>
    <property type="project" value="InterPro"/>
</dbReference>
<evidence type="ECO:0000256" key="5">
    <source>
        <dbReference type="ARBA" id="ARBA00023180"/>
    </source>
</evidence>
<dbReference type="GO" id="GO:0004555">
    <property type="term" value="F:alpha,alpha-trehalase activity"/>
    <property type="evidence" value="ECO:0007669"/>
    <property type="project" value="UniProtKB-EC"/>
</dbReference>
<evidence type="ECO:0000256" key="3">
    <source>
        <dbReference type="ARBA" id="ARBA00012757"/>
    </source>
</evidence>
<gene>
    <name evidence="9" type="ORF">INT43_004912</name>
</gene>
<dbReference type="Pfam" id="PF00754">
    <property type="entry name" value="F5_F8_type_C"/>
    <property type="match status" value="1"/>
</dbReference>
<feature type="signal peptide" evidence="7">
    <location>
        <begin position="1"/>
        <end position="24"/>
    </location>
</feature>
<dbReference type="AlphaFoldDB" id="A0A8H7U7X6"/>
<evidence type="ECO:0000256" key="4">
    <source>
        <dbReference type="ARBA" id="ARBA00022801"/>
    </source>
</evidence>
<dbReference type="InterPro" id="IPR037018">
    <property type="entry name" value="GH65_N"/>
</dbReference>
<evidence type="ECO:0000313" key="10">
    <source>
        <dbReference type="Proteomes" id="UP000654370"/>
    </source>
</evidence>
<dbReference type="PANTHER" id="PTHR11051:SF8">
    <property type="entry name" value="PROTEIN-GLUCOSYLGALACTOSYLHYDROXYLYSINE GLUCOSIDASE"/>
    <property type="match status" value="1"/>
</dbReference>
<protein>
    <recommendedName>
        <fullName evidence="3">alpha,alpha-trehalase</fullName>
        <ecNumber evidence="3">3.2.1.28</ecNumber>
    </recommendedName>
</protein>
<name>A0A8H7U7X6_MORIS</name>
<feature type="domain" description="F5/8 type C" evidence="8">
    <location>
        <begin position="821"/>
        <end position="981"/>
    </location>
</feature>
<comment type="similarity">
    <text evidence="2">Belongs to the glycosyl hydrolase 65 family.</text>
</comment>
<dbReference type="InterPro" id="IPR000421">
    <property type="entry name" value="FA58C"/>
</dbReference>
<dbReference type="GO" id="GO:0009277">
    <property type="term" value="C:fungal-type cell wall"/>
    <property type="evidence" value="ECO:0007669"/>
    <property type="project" value="TreeGrafter"/>
</dbReference>
<evidence type="ECO:0000313" key="9">
    <source>
        <dbReference type="EMBL" id="KAG2172370.1"/>
    </source>
</evidence>
<dbReference type="PROSITE" id="PS50022">
    <property type="entry name" value="FA58C_3"/>
    <property type="match status" value="1"/>
</dbReference>
<dbReference type="Pfam" id="PF03632">
    <property type="entry name" value="Glyco_hydro_65m"/>
    <property type="match status" value="1"/>
</dbReference>
<proteinExistence type="inferred from homology"/>
<dbReference type="InterPro" id="IPR012341">
    <property type="entry name" value="6hp_glycosidase-like_sf"/>
</dbReference>
<dbReference type="FunFam" id="1.50.10.10:FF:000032">
    <property type="entry name" value="Vacuolar acid trehalase"/>
    <property type="match status" value="1"/>
</dbReference>
<dbReference type="SUPFAM" id="SSF49785">
    <property type="entry name" value="Galactose-binding domain-like"/>
    <property type="match status" value="1"/>
</dbReference>
<comment type="caution">
    <text evidence="9">The sequence shown here is derived from an EMBL/GenBank/DDBJ whole genome shotgun (WGS) entry which is preliminary data.</text>
</comment>
<dbReference type="PANTHER" id="PTHR11051">
    <property type="entry name" value="GLYCOSYL HYDROLASE-RELATED"/>
    <property type="match status" value="1"/>
</dbReference>
<dbReference type="InterPro" id="IPR008928">
    <property type="entry name" value="6-hairpin_glycosidase_sf"/>
</dbReference>
<comment type="catalytic activity">
    <reaction evidence="1">
        <text>alpha,alpha-trehalose + H2O = alpha-D-glucose + beta-D-glucose</text>
        <dbReference type="Rhea" id="RHEA:32675"/>
        <dbReference type="ChEBI" id="CHEBI:15377"/>
        <dbReference type="ChEBI" id="CHEBI:15903"/>
        <dbReference type="ChEBI" id="CHEBI:16551"/>
        <dbReference type="ChEBI" id="CHEBI:17925"/>
        <dbReference type="EC" id="3.2.1.28"/>
    </reaction>
</comment>
<dbReference type="Gene3D" id="2.70.98.40">
    <property type="entry name" value="Glycoside hydrolase, family 65, N-terminal domain"/>
    <property type="match status" value="1"/>
</dbReference>
<dbReference type="Pfam" id="PF03636">
    <property type="entry name" value="Glyco_hydro_65N"/>
    <property type="match status" value="1"/>
</dbReference>
<feature type="region of interest" description="Disordered" evidence="6">
    <location>
        <begin position="783"/>
        <end position="808"/>
    </location>
</feature>
<dbReference type="Gene3D" id="1.50.10.10">
    <property type="match status" value="1"/>
</dbReference>
<dbReference type="InterPro" id="IPR008979">
    <property type="entry name" value="Galactose-bd-like_sf"/>
</dbReference>
<accession>A0A8H7U7X6</accession>
<dbReference type="EC" id="3.2.1.28" evidence="3"/>
<feature type="chain" id="PRO_5034149902" description="alpha,alpha-trehalase" evidence="7">
    <location>
        <begin position="25"/>
        <end position="981"/>
    </location>
</feature>
<dbReference type="Gene3D" id="2.60.120.260">
    <property type="entry name" value="Galactose-binding domain-like"/>
    <property type="match status" value="1"/>
</dbReference>
<dbReference type="EMBL" id="JAEPQZ010000017">
    <property type="protein sequence ID" value="KAG2172370.1"/>
    <property type="molecule type" value="Genomic_DNA"/>
</dbReference>
<evidence type="ECO:0000259" key="8">
    <source>
        <dbReference type="PROSITE" id="PS50022"/>
    </source>
</evidence>
<organism evidence="9 10">
    <name type="scientific">Mortierella isabellina</name>
    <name type="common">Filamentous fungus</name>
    <name type="synonym">Umbelopsis isabellina</name>
    <dbReference type="NCBI Taxonomy" id="91625"/>
    <lineage>
        <taxon>Eukaryota</taxon>
        <taxon>Fungi</taxon>
        <taxon>Fungi incertae sedis</taxon>
        <taxon>Mucoromycota</taxon>
        <taxon>Mucoromycotina</taxon>
        <taxon>Umbelopsidomycetes</taxon>
        <taxon>Umbelopsidales</taxon>
        <taxon>Umbelopsidaceae</taxon>
        <taxon>Umbelopsis</taxon>
    </lineage>
</organism>
<dbReference type="SUPFAM" id="SSF74650">
    <property type="entry name" value="Galactose mutarotase-like"/>
    <property type="match status" value="1"/>
</dbReference>
<evidence type="ECO:0000256" key="7">
    <source>
        <dbReference type="SAM" id="SignalP"/>
    </source>
</evidence>
<dbReference type="Proteomes" id="UP000654370">
    <property type="component" value="Unassembled WGS sequence"/>
</dbReference>
<sequence>MIPSPLQLFAGFGCLLAVSPAVTASPALFSRADASSDGWTLSTNTLNTTAFESQPYVANGYIGARIPAEGVGLKVFPAIDYEAFNGTQGWPLFSYRQTSSIVAGFYDQQGDTRGTNFAQTGGEQVISLLPTWNSLFLTVSPSGAGNGSSDGATYNVGVDVDQIKTYSQSMSIRNGLVQTTVSWSPFNSTNIKLTYTILAHRSRPNLGLVRLEVSGLKKDQEVIITDVLDGAGAQRVQAEQAGKLNETDLDHAIYSTVQPEGVSNVTAWEISAIEIAGNGKTYKVADVPESVGLGNNKSTIAQSYSVTPSGGKLTVIKAVGIASSDAFKGVEKETALSAAKKALLDGWDKVLKEHESAWEDIWSEGGEIEIKGAGKGGDPMLDELQMTSRSSLFHLLANVRDGNEGPGLGDNSIAPAGLTSDSYAGGIFWDADTWMYPGLLSLFPDYAMSINNYRSKNLGAAIQNANQFDSDGLLYPWVAFRYGNCTGIGPCYDYEYHLNNDIALAQWQYYLVTKNETWLEEKGYPIMQHVSEFWAGHVMKNDTTGTYTTRNETDPDEYANFRDNAAFTDAGVAVTLRNTIKAASVLGKSHQVPSNWSDIANNITVLYDPTSEVILEYEGFNASTPVKQADVILLIYPLEYNVIDSNVDLAFYAGATSPNGPGMTYSIFSIDSSQLATQGCESYTYLLQSSDPYLRGPYAQFSEQTTDVYADNGGTNPAYTFLTGHGGYLQVWTHGFTGYRPRIDCFYLDPSLPPQLADGVTVKGMKWQGSVFDVAMTGSKTTIHHRSGGSSNACVQIGSRNKDSGKHSLSVGQTLTVETYRSDLNTTLVPGNFAQCPSSVTTDAAVNPGQYALAAVDGSNATYWRPETKSAASLYIDLGKSQTIKGFHFNFNENPPVSYTVYAGQKNTTSSLQQVAKVDKVNITAPYDADDAEDVIVRLGNTSDYTLDKSIKARYVKLVVEGSQNDDGTTAGATIAEVAVI</sequence>
<dbReference type="OrthoDB" id="200349at2759"/>
<keyword evidence="7" id="KW-0732">Signal</keyword>
<dbReference type="SUPFAM" id="SSF48208">
    <property type="entry name" value="Six-hairpin glycosidases"/>
    <property type="match status" value="1"/>
</dbReference>
<reference evidence="9" key="1">
    <citation type="submission" date="2020-12" db="EMBL/GenBank/DDBJ databases">
        <title>Metabolic potential, ecology and presence of endohyphal bacteria is reflected in genomic diversity of Mucoromycotina.</title>
        <authorList>
            <person name="Muszewska A."/>
            <person name="Okrasinska A."/>
            <person name="Steczkiewicz K."/>
            <person name="Drgas O."/>
            <person name="Orlowska M."/>
            <person name="Perlinska-Lenart U."/>
            <person name="Aleksandrzak-Piekarczyk T."/>
            <person name="Szatraj K."/>
            <person name="Zielenkiewicz U."/>
            <person name="Pilsyk S."/>
            <person name="Malc E."/>
            <person name="Mieczkowski P."/>
            <person name="Kruszewska J.S."/>
            <person name="Biernat P."/>
            <person name="Pawlowska J."/>
        </authorList>
    </citation>
    <scope>NUCLEOTIDE SEQUENCE</scope>
    <source>
        <strain evidence="9">WA0000067209</strain>
    </source>
</reference>